<reference evidence="2" key="1">
    <citation type="submission" date="2023-05" db="EMBL/GenBank/DDBJ databases">
        <title>Nepenthes gracilis genome sequencing.</title>
        <authorList>
            <person name="Fukushima K."/>
        </authorList>
    </citation>
    <scope>NUCLEOTIDE SEQUENCE</scope>
    <source>
        <strain evidence="2">SING2019-196</strain>
    </source>
</reference>
<evidence type="ECO:0000313" key="2">
    <source>
        <dbReference type="EMBL" id="GMH10249.1"/>
    </source>
</evidence>
<protein>
    <submittedName>
        <fullName evidence="2">Uncharacterized protein</fullName>
    </submittedName>
</protein>
<evidence type="ECO:0000256" key="1">
    <source>
        <dbReference type="SAM" id="MobiDB-lite"/>
    </source>
</evidence>
<proteinExistence type="predicted"/>
<sequence>MERKLVHPQRPRGEIAEADGPSGRAADAVVGAKAAVAGTEGTAKVLKSTVAEAGVFVALPEVQPLERVSEEPKSPESIKTFARVSCWGRRLKYSGGTPPRRPDD</sequence>
<feature type="region of interest" description="Disordered" evidence="1">
    <location>
        <begin position="1"/>
        <end position="24"/>
    </location>
</feature>
<gene>
    <name evidence="2" type="ORF">Nepgr_012090</name>
</gene>
<dbReference type="EMBL" id="BSYO01000010">
    <property type="protein sequence ID" value="GMH10249.1"/>
    <property type="molecule type" value="Genomic_DNA"/>
</dbReference>
<name>A0AAD3SGI1_NEPGR</name>
<dbReference type="Proteomes" id="UP001279734">
    <property type="component" value="Unassembled WGS sequence"/>
</dbReference>
<accession>A0AAD3SGI1</accession>
<evidence type="ECO:0000313" key="3">
    <source>
        <dbReference type="Proteomes" id="UP001279734"/>
    </source>
</evidence>
<comment type="caution">
    <text evidence="2">The sequence shown here is derived from an EMBL/GenBank/DDBJ whole genome shotgun (WGS) entry which is preliminary data.</text>
</comment>
<dbReference type="AlphaFoldDB" id="A0AAD3SGI1"/>
<keyword evidence="3" id="KW-1185">Reference proteome</keyword>
<feature type="compositionally biased region" description="Basic and acidic residues" evidence="1">
    <location>
        <begin position="1"/>
        <end position="15"/>
    </location>
</feature>
<organism evidence="2 3">
    <name type="scientific">Nepenthes gracilis</name>
    <name type="common">Slender pitcher plant</name>
    <dbReference type="NCBI Taxonomy" id="150966"/>
    <lineage>
        <taxon>Eukaryota</taxon>
        <taxon>Viridiplantae</taxon>
        <taxon>Streptophyta</taxon>
        <taxon>Embryophyta</taxon>
        <taxon>Tracheophyta</taxon>
        <taxon>Spermatophyta</taxon>
        <taxon>Magnoliopsida</taxon>
        <taxon>eudicotyledons</taxon>
        <taxon>Gunneridae</taxon>
        <taxon>Pentapetalae</taxon>
        <taxon>Caryophyllales</taxon>
        <taxon>Nepenthaceae</taxon>
        <taxon>Nepenthes</taxon>
    </lineage>
</organism>